<sequence length="76" mass="8452">MVRKVSETVTDRRSPMATVGSGLWLSSTTDNGDGRADAQPFVEPNLEMPFDLSPIDSSSPYRSESMRIVKYGENKR</sequence>
<feature type="region of interest" description="Disordered" evidence="1">
    <location>
        <begin position="1"/>
        <end position="76"/>
    </location>
</feature>
<dbReference type="AlphaFoldDB" id="A0A8X6NQT5"/>
<feature type="compositionally biased region" description="Basic and acidic residues" evidence="1">
    <location>
        <begin position="64"/>
        <end position="76"/>
    </location>
</feature>
<organism evidence="2 3">
    <name type="scientific">Nephila pilipes</name>
    <name type="common">Giant wood spider</name>
    <name type="synonym">Nephila maculata</name>
    <dbReference type="NCBI Taxonomy" id="299642"/>
    <lineage>
        <taxon>Eukaryota</taxon>
        <taxon>Metazoa</taxon>
        <taxon>Ecdysozoa</taxon>
        <taxon>Arthropoda</taxon>
        <taxon>Chelicerata</taxon>
        <taxon>Arachnida</taxon>
        <taxon>Araneae</taxon>
        <taxon>Araneomorphae</taxon>
        <taxon>Entelegynae</taxon>
        <taxon>Araneoidea</taxon>
        <taxon>Nephilidae</taxon>
        <taxon>Nephila</taxon>
    </lineage>
</organism>
<proteinExistence type="predicted"/>
<feature type="compositionally biased region" description="Basic and acidic residues" evidence="1">
    <location>
        <begin position="1"/>
        <end position="14"/>
    </location>
</feature>
<reference evidence="2" key="1">
    <citation type="submission" date="2020-08" db="EMBL/GenBank/DDBJ databases">
        <title>Multicomponent nature underlies the extraordinary mechanical properties of spider dragline silk.</title>
        <authorList>
            <person name="Kono N."/>
            <person name="Nakamura H."/>
            <person name="Mori M."/>
            <person name="Yoshida Y."/>
            <person name="Ohtoshi R."/>
            <person name="Malay A.D."/>
            <person name="Moran D.A.P."/>
            <person name="Tomita M."/>
            <person name="Numata K."/>
            <person name="Arakawa K."/>
        </authorList>
    </citation>
    <scope>NUCLEOTIDE SEQUENCE</scope>
</reference>
<accession>A0A8X6NQT5</accession>
<comment type="caution">
    <text evidence="2">The sequence shown here is derived from an EMBL/GenBank/DDBJ whole genome shotgun (WGS) entry which is preliminary data.</text>
</comment>
<evidence type="ECO:0000313" key="3">
    <source>
        <dbReference type="Proteomes" id="UP000887013"/>
    </source>
</evidence>
<gene>
    <name evidence="2" type="ORF">NPIL_414561</name>
</gene>
<name>A0A8X6NQT5_NEPPI</name>
<protein>
    <submittedName>
        <fullName evidence="2">Uncharacterized protein</fullName>
    </submittedName>
</protein>
<dbReference type="Proteomes" id="UP000887013">
    <property type="component" value="Unassembled WGS sequence"/>
</dbReference>
<evidence type="ECO:0000313" key="2">
    <source>
        <dbReference type="EMBL" id="GFT25742.1"/>
    </source>
</evidence>
<evidence type="ECO:0000256" key="1">
    <source>
        <dbReference type="SAM" id="MobiDB-lite"/>
    </source>
</evidence>
<keyword evidence="3" id="KW-1185">Reference proteome</keyword>
<dbReference type="EMBL" id="BMAW01060335">
    <property type="protein sequence ID" value="GFT25742.1"/>
    <property type="molecule type" value="Genomic_DNA"/>
</dbReference>